<sequence length="187" mass="21670">MKHLKVLLLTLFAVQLSVPGYMIFEQNQILSHGTVYKFKTQPIDPYDPFRGRYVTLTYNVDANPIPTKEVFQRGDWAYALLSEDEDGYATFTQLVSEEPESGQEYIEVEVSWGGTDRGHYIDLPFDRYYASEETAPNIERAVWRREQVEDVYAEISVLEGKATLKELYVEGLPVREYLERKASQPEQ</sequence>
<name>A0A0F6RC27_9GAMM</name>
<dbReference type="Pfam" id="PF14345">
    <property type="entry name" value="GDYXXLXY"/>
    <property type="match status" value="1"/>
</dbReference>
<evidence type="ECO:0000313" key="1">
    <source>
        <dbReference type="EMBL" id="AKE51671.1"/>
    </source>
</evidence>
<dbReference type="InterPro" id="IPR025833">
    <property type="entry name" value="GDYXXLXY"/>
</dbReference>
<proteinExistence type="predicted"/>
<dbReference type="KEGG" id="kge:TQ33_0696"/>
<dbReference type="HOGENOM" id="CLU_112352_1_0_6"/>
<protein>
    <recommendedName>
        <fullName evidence="3">GDYXXLXY protein</fullName>
    </recommendedName>
</protein>
<dbReference type="RefSeq" id="WP_046560834.1">
    <property type="nucleotide sequence ID" value="NZ_CP010975.1"/>
</dbReference>
<dbReference type="STRING" id="914150.TQ33_0696"/>
<gene>
    <name evidence="1" type="ORF">TQ33_0696</name>
</gene>
<organism evidence="1 2">
    <name type="scientific">Kangiella geojedonensis</name>
    <dbReference type="NCBI Taxonomy" id="914150"/>
    <lineage>
        <taxon>Bacteria</taxon>
        <taxon>Pseudomonadati</taxon>
        <taxon>Pseudomonadota</taxon>
        <taxon>Gammaproteobacteria</taxon>
        <taxon>Kangiellales</taxon>
        <taxon>Kangiellaceae</taxon>
        <taxon>Kangiella</taxon>
    </lineage>
</organism>
<dbReference type="EMBL" id="CP010975">
    <property type="protein sequence ID" value="AKE51671.1"/>
    <property type="molecule type" value="Genomic_DNA"/>
</dbReference>
<dbReference type="AlphaFoldDB" id="A0A0F6RC27"/>
<accession>A0A0F6RC27</accession>
<reference evidence="1 2" key="1">
    <citation type="submission" date="2015-02" db="EMBL/GenBank/DDBJ databases">
        <title>Complete genome sequence of Kangiella geojedonensis strain YCS-5T.</title>
        <authorList>
            <person name="Kim K.M."/>
        </authorList>
    </citation>
    <scope>NUCLEOTIDE SEQUENCE [LARGE SCALE GENOMIC DNA]</scope>
    <source>
        <strain evidence="1 2">YCS-5</strain>
    </source>
</reference>
<dbReference type="OrthoDB" id="4868247at2"/>
<evidence type="ECO:0000313" key="2">
    <source>
        <dbReference type="Proteomes" id="UP000034071"/>
    </source>
</evidence>
<keyword evidence="2" id="KW-1185">Reference proteome</keyword>
<evidence type="ECO:0008006" key="3">
    <source>
        <dbReference type="Google" id="ProtNLM"/>
    </source>
</evidence>
<dbReference type="Proteomes" id="UP000034071">
    <property type="component" value="Chromosome"/>
</dbReference>